<dbReference type="InterPro" id="IPR026444">
    <property type="entry name" value="Secre_tail"/>
</dbReference>
<feature type="transmembrane region" description="Helical" evidence="2">
    <location>
        <begin position="20"/>
        <end position="38"/>
    </location>
</feature>
<dbReference type="InterPro" id="IPR003961">
    <property type="entry name" value="FN3_dom"/>
</dbReference>
<keyword evidence="2" id="KW-0472">Membrane</keyword>
<evidence type="ECO:0000256" key="2">
    <source>
        <dbReference type="SAM" id="Phobius"/>
    </source>
</evidence>
<dbReference type="Proteomes" id="UP000673975">
    <property type="component" value="Unassembled WGS sequence"/>
</dbReference>
<proteinExistence type="predicted"/>
<comment type="caution">
    <text evidence="4">The sequence shown here is derived from an EMBL/GenBank/DDBJ whole genome shotgun (WGS) entry which is preliminary data.</text>
</comment>
<feature type="region of interest" description="Disordered" evidence="1">
    <location>
        <begin position="758"/>
        <end position="782"/>
    </location>
</feature>
<dbReference type="CDD" id="cd00063">
    <property type="entry name" value="FN3"/>
    <property type="match status" value="1"/>
</dbReference>
<dbReference type="RefSeq" id="WP_210513325.1">
    <property type="nucleotide sequence ID" value="NZ_JAFIDN010000016.1"/>
</dbReference>
<keyword evidence="5" id="KW-1185">Reference proteome</keyword>
<protein>
    <submittedName>
        <fullName evidence="4">T9SS type A sorting domain-containing protein</fullName>
    </submittedName>
</protein>
<sequence>MYFKNNLPEMPEGYIPVCNYLAVLLILAFIFPTLLFAGNSDISVSRESISPANGTWNSSIIYHGDDGHLIYHSDEDGNRIPDFSHAGYRGGGVDLPEVQVVKTLDPSDSGDDTEQIQQALDEVGQMGKDENGHRGALLLNPGTYHISDRIIIRDSGVVLRGSGDGDDPSSNSIVYADKDIGNISIQIGSGNVDWLIAQGSPLTEISTEMVLVGSRTFEVENADGFNVGDDIIIWHQATNEWVEAVDYGGLPLSEPDPWEAGQNSLHIQMKREIVGMENNVIAVDVPVYNHLDRKLSQVQVFKPDFSELVTESGVEDFRLVLESEGPESDDHGLHAIIFDGVEDSWADGVTVMQFRLFGFSTTNSSFVTIQNSRALDPHSPIAGSRRYNFNVSARSNNIFFSGNKATEGRHCFVSNGTASASGAVFHNSVSYGANGASEGHRHWSQGMLFDNLEFRETNRERVVGLYNRGNWGTRHGWSAAHSVVWHTDPGNNNYMVVQQPPTAQNYGIANRGYVTGDGPWEGPDGHIEGTGETPEIMSLYEAQLEERLAHGTPPDTPGPLKVTPVDDNENLKLEWSFLGLTEMDIVIERSVNQGDFEVLEVVSSDVSAYTDEDTGENEYRYRIAAEDQGRMSAWSNQSGFNMKLSDFILRDPQSGSHETVTDDPDKKLSLWWNEVESDFDITYTWYLDRANGDFSDALLEKEIDIQLVEVPHSVIYQKLSEKGVDIDSTFHGQWTVKATGGPLEVWAEKPFEIFIQRDGTDTQSSEERDKAHPESVELHQNYPNPFNPTTIIRFELPHTEQVRLEVFDVSGRKISTLLDETVSAGMHEVTFDASGLSSGMYLYKMQTNNFLQTRQMMFIK</sequence>
<evidence type="ECO:0000313" key="5">
    <source>
        <dbReference type="Proteomes" id="UP000673975"/>
    </source>
</evidence>
<dbReference type="InterPro" id="IPR036116">
    <property type="entry name" value="FN3_sf"/>
</dbReference>
<evidence type="ECO:0000259" key="3">
    <source>
        <dbReference type="Pfam" id="PF18962"/>
    </source>
</evidence>
<dbReference type="Pfam" id="PF18962">
    <property type="entry name" value="Por_Secre_tail"/>
    <property type="match status" value="1"/>
</dbReference>
<reference evidence="4" key="1">
    <citation type="submission" date="2021-02" db="EMBL/GenBank/DDBJ databases">
        <title>Natronogracilivirga saccharolytica gen. nov. sp. nov. a new anaerobic, haloalkiliphilic carbohydrate-fermenting bacterium from soda lake and proposing of Cyclonatronumiaceae fam. nov. in the phylum Balneolaeota.</title>
        <authorList>
            <person name="Zhilina T.N."/>
            <person name="Sorokin D.Y."/>
            <person name="Zavarzina D.G."/>
            <person name="Toshchakov S.V."/>
            <person name="Kublanov I.V."/>
        </authorList>
    </citation>
    <scope>NUCLEOTIDE SEQUENCE</scope>
    <source>
        <strain evidence="4">Z-1702</strain>
    </source>
</reference>
<gene>
    <name evidence="4" type="ORF">NATSA_14405</name>
</gene>
<dbReference type="AlphaFoldDB" id="A0A8J7UVW1"/>
<keyword evidence="2" id="KW-1133">Transmembrane helix</keyword>
<dbReference type="Gene3D" id="2.60.40.4070">
    <property type="match status" value="1"/>
</dbReference>
<keyword evidence="2" id="KW-0812">Transmembrane</keyword>
<name>A0A8J7UVW1_9BACT</name>
<dbReference type="EMBL" id="JAFIDN010000016">
    <property type="protein sequence ID" value="MBP3193865.1"/>
    <property type="molecule type" value="Genomic_DNA"/>
</dbReference>
<dbReference type="Gene3D" id="2.60.40.10">
    <property type="entry name" value="Immunoglobulins"/>
    <property type="match status" value="1"/>
</dbReference>
<accession>A0A8J7UVW1</accession>
<dbReference type="InterPro" id="IPR012334">
    <property type="entry name" value="Pectin_lyas_fold"/>
</dbReference>
<feature type="compositionally biased region" description="Basic and acidic residues" evidence="1">
    <location>
        <begin position="765"/>
        <end position="777"/>
    </location>
</feature>
<dbReference type="InterPro" id="IPR011050">
    <property type="entry name" value="Pectin_lyase_fold/virulence"/>
</dbReference>
<dbReference type="NCBIfam" id="TIGR04183">
    <property type="entry name" value="Por_Secre_tail"/>
    <property type="match status" value="1"/>
</dbReference>
<evidence type="ECO:0000256" key="1">
    <source>
        <dbReference type="SAM" id="MobiDB-lite"/>
    </source>
</evidence>
<evidence type="ECO:0000313" key="4">
    <source>
        <dbReference type="EMBL" id="MBP3193865.1"/>
    </source>
</evidence>
<organism evidence="4 5">
    <name type="scientific">Natronogracilivirga saccharolytica</name>
    <dbReference type="NCBI Taxonomy" id="2812953"/>
    <lineage>
        <taxon>Bacteria</taxon>
        <taxon>Pseudomonadati</taxon>
        <taxon>Balneolota</taxon>
        <taxon>Balneolia</taxon>
        <taxon>Balneolales</taxon>
        <taxon>Cyclonatronaceae</taxon>
        <taxon>Natronogracilivirga</taxon>
    </lineage>
</organism>
<dbReference type="InterPro" id="IPR013783">
    <property type="entry name" value="Ig-like_fold"/>
</dbReference>
<dbReference type="SUPFAM" id="SSF49265">
    <property type="entry name" value="Fibronectin type III"/>
    <property type="match status" value="1"/>
</dbReference>
<dbReference type="SUPFAM" id="SSF51126">
    <property type="entry name" value="Pectin lyase-like"/>
    <property type="match status" value="1"/>
</dbReference>
<feature type="domain" description="Secretion system C-terminal sorting" evidence="3">
    <location>
        <begin position="782"/>
        <end position="853"/>
    </location>
</feature>
<dbReference type="Gene3D" id="2.160.20.10">
    <property type="entry name" value="Single-stranded right-handed beta-helix, Pectin lyase-like"/>
    <property type="match status" value="1"/>
</dbReference>